<dbReference type="EMBL" id="JAOCZP010000004">
    <property type="protein sequence ID" value="MCT7376304.1"/>
    <property type="molecule type" value="Genomic_DNA"/>
</dbReference>
<organism evidence="1 2">
    <name type="scientific">Chelativorans salis</name>
    <dbReference type="NCBI Taxonomy" id="2978478"/>
    <lineage>
        <taxon>Bacteria</taxon>
        <taxon>Pseudomonadati</taxon>
        <taxon>Pseudomonadota</taxon>
        <taxon>Alphaproteobacteria</taxon>
        <taxon>Hyphomicrobiales</taxon>
        <taxon>Phyllobacteriaceae</taxon>
        <taxon>Chelativorans</taxon>
    </lineage>
</organism>
<dbReference type="SUPFAM" id="SSF54909">
    <property type="entry name" value="Dimeric alpha+beta barrel"/>
    <property type="match status" value="1"/>
</dbReference>
<evidence type="ECO:0000313" key="1">
    <source>
        <dbReference type="EMBL" id="MCT7376304.1"/>
    </source>
</evidence>
<dbReference type="RefSeq" id="WP_260904100.1">
    <property type="nucleotide sequence ID" value="NZ_JAOCZP010000004.1"/>
</dbReference>
<comment type="caution">
    <text evidence="1">The sequence shown here is derived from an EMBL/GenBank/DDBJ whole genome shotgun (WGS) entry which is preliminary data.</text>
</comment>
<sequence>MIGRLWKTGLKTGRCDAYETFARDISLPMFHKQEGFLGCVMFRSETEATVLTLWRDMAAVASLDTSPMYKETVAGILEADLLTEPQSVSVGTVHLSDFGTLDPNSISSARGPIGDT</sequence>
<keyword evidence="2" id="KW-1185">Reference proteome</keyword>
<gene>
    <name evidence="1" type="ORF">N5A92_14795</name>
</gene>
<dbReference type="Proteomes" id="UP001320831">
    <property type="component" value="Unassembled WGS sequence"/>
</dbReference>
<name>A0ABT2LQF4_9HYPH</name>
<evidence type="ECO:0000313" key="2">
    <source>
        <dbReference type="Proteomes" id="UP001320831"/>
    </source>
</evidence>
<reference evidence="1 2" key="1">
    <citation type="submission" date="2022-09" db="EMBL/GenBank/DDBJ databases">
        <title>Chelativorans salina sp. nov., a novel slightly halophilic bacterium isolated from a saline lake sediment enrichment.</title>
        <authorList>
            <person name="Gao L."/>
            <person name="Fang B.-Z."/>
            <person name="Li W.-J."/>
        </authorList>
    </citation>
    <scope>NUCLEOTIDE SEQUENCE [LARGE SCALE GENOMIC DNA]</scope>
    <source>
        <strain evidence="1 2">EGI FJ00035</strain>
    </source>
</reference>
<accession>A0ABT2LQF4</accession>
<dbReference type="InterPro" id="IPR011008">
    <property type="entry name" value="Dimeric_a/b-barrel"/>
</dbReference>
<protein>
    <recommendedName>
        <fullName evidence="3">ABM domain-containing protein</fullName>
    </recommendedName>
</protein>
<proteinExistence type="predicted"/>
<evidence type="ECO:0008006" key="3">
    <source>
        <dbReference type="Google" id="ProtNLM"/>
    </source>
</evidence>